<evidence type="ECO:0000313" key="2">
    <source>
        <dbReference type="EMBL" id="PIO58204.1"/>
    </source>
</evidence>
<accession>A0A2G9TJP7</accession>
<gene>
    <name evidence="2" type="ORF">TELCIR_20366</name>
</gene>
<dbReference type="AlphaFoldDB" id="A0A2G9TJP7"/>
<feature type="transmembrane region" description="Helical" evidence="1">
    <location>
        <begin position="20"/>
        <end position="41"/>
    </location>
</feature>
<dbReference type="Proteomes" id="UP000230423">
    <property type="component" value="Unassembled WGS sequence"/>
</dbReference>
<proteinExistence type="predicted"/>
<evidence type="ECO:0000256" key="1">
    <source>
        <dbReference type="SAM" id="Phobius"/>
    </source>
</evidence>
<keyword evidence="1" id="KW-1133">Transmembrane helix</keyword>
<dbReference type="EMBL" id="KZ361989">
    <property type="protein sequence ID" value="PIO58204.1"/>
    <property type="molecule type" value="Genomic_DNA"/>
</dbReference>
<keyword evidence="3" id="KW-1185">Reference proteome</keyword>
<evidence type="ECO:0000313" key="3">
    <source>
        <dbReference type="Proteomes" id="UP000230423"/>
    </source>
</evidence>
<name>A0A2G9TJP7_TELCI</name>
<sequence>MKSSTSRLSFCFVNRQRGKAFLRIMSPAFLFYLCRLIYPVMSRRSTCSIKSVLSRRSTRLICSVKFVH</sequence>
<organism evidence="2 3">
    <name type="scientific">Teladorsagia circumcincta</name>
    <name type="common">Brown stomach worm</name>
    <name type="synonym">Ostertagia circumcincta</name>
    <dbReference type="NCBI Taxonomy" id="45464"/>
    <lineage>
        <taxon>Eukaryota</taxon>
        <taxon>Metazoa</taxon>
        <taxon>Ecdysozoa</taxon>
        <taxon>Nematoda</taxon>
        <taxon>Chromadorea</taxon>
        <taxon>Rhabditida</taxon>
        <taxon>Rhabditina</taxon>
        <taxon>Rhabditomorpha</taxon>
        <taxon>Strongyloidea</taxon>
        <taxon>Trichostrongylidae</taxon>
        <taxon>Teladorsagia</taxon>
    </lineage>
</organism>
<keyword evidence="1" id="KW-0472">Membrane</keyword>
<protein>
    <submittedName>
        <fullName evidence="2">Uncharacterized protein</fullName>
    </submittedName>
</protein>
<reference evidence="2 3" key="1">
    <citation type="submission" date="2015-09" db="EMBL/GenBank/DDBJ databases">
        <title>Draft genome of the parasitic nematode Teladorsagia circumcincta isolate WARC Sus (inbred).</title>
        <authorList>
            <person name="Mitreva M."/>
        </authorList>
    </citation>
    <scope>NUCLEOTIDE SEQUENCE [LARGE SCALE GENOMIC DNA]</scope>
    <source>
        <strain evidence="2 3">S</strain>
    </source>
</reference>
<keyword evidence="1" id="KW-0812">Transmembrane</keyword>